<keyword evidence="1 4" id="KW-0808">Transferase</keyword>
<dbReference type="CDD" id="cd02523">
    <property type="entry name" value="PC_cytidylyltransferase"/>
    <property type="match status" value="1"/>
</dbReference>
<evidence type="ECO:0000256" key="2">
    <source>
        <dbReference type="ARBA" id="ARBA00022695"/>
    </source>
</evidence>
<dbReference type="Pfam" id="PF00483">
    <property type="entry name" value="NTP_transferase"/>
    <property type="match status" value="1"/>
</dbReference>
<gene>
    <name evidence="4" type="ORF">ISP01_01340</name>
</gene>
<accession>A0A843AG24</accession>
<dbReference type="Gene3D" id="3.90.550.10">
    <property type="entry name" value="Spore Coat Polysaccharide Biosynthesis Protein SpsA, Chain A"/>
    <property type="match status" value="1"/>
</dbReference>
<evidence type="ECO:0000259" key="3">
    <source>
        <dbReference type="Pfam" id="PF00483"/>
    </source>
</evidence>
<dbReference type="GeneID" id="66133344"/>
<dbReference type="PANTHER" id="PTHR43584">
    <property type="entry name" value="NUCLEOTIDYL TRANSFERASE"/>
    <property type="match status" value="1"/>
</dbReference>
<dbReference type="GO" id="GO:0016779">
    <property type="term" value="F:nucleotidyltransferase activity"/>
    <property type="evidence" value="ECO:0007669"/>
    <property type="project" value="UniProtKB-KW"/>
</dbReference>
<dbReference type="RefSeq" id="WP_054834983.1">
    <property type="nucleotide sequence ID" value="NZ_AP019779.1"/>
</dbReference>
<dbReference type="InterPro" id="IPR005835">
    <property type="entry name" value="NTP_transferase_dom"/>
</dbReference>
<evidence type="ECO:0000313" key="4">
    <source>
        <dbReference type="EMBL" id="MBF4468026.1"/>
    </source>
</evidence>
<dbReference type="PANTHER" id="PTHR43584:SF5">
    <property type="entry name" value="PROTEIN LICC"/>
    <property type="match status" value="1"/>
</dbReference>
<name>A0A843AG24_METAZ</name>
<proteinExistence type="predicted"/>
<evidence type="ECO:0000313" key="5">
    <source>
        <dbReference type="Proteomes" id="UP000658733"/>
    </source>
</evidence>
<dbReference type="InterPro" id="IPR029044">
    <property type="entry name" value="Nucleotide-diphossugar_trans"/>
</dbReference>
<dbReference type="SUPFAM" id="SSF53448">
    <property type="entry name" value="Nucleotide-diphospho-sugar transferases"/>
    <property type="match status" value="1"/>
</dbReference>
<protein>
    <submittedName>
        <fullName evidence="4">Phosphocholine cytidylyltransferase family protein</fullName>
    </submittedName>
</protein>
<comment type="caution">
    <text evidence="4">The sequence shown here is derived from an EMBL/GenBank/DDBJ whole genome shotgun (WGS) entry which is preliminary data.</text>
</comment>
<evidence type="ECO:0000256" key="1">
    <source>
        <dbReference type="ARBA" id="ARBA00022679"/>
    </source>
</evidence>
<sequence length="241" mass="27794">MIAIILAAGTGTRLRPLTKNIPKALLELNKITIIERLVETLVNNNISQFIFVVGHFKDKVIIHSEYLEDKYNIKINIIENENYYMTNTSYSAYLATKDISDDFILINGDNILDPQIIRNIMKTKNSSMVIDNYKKLNEESFKIIIEDGIIKDIGKNLEISKSSGEFIGVSKVISSDLPDFNDILLKLIRKDSENYYDFAYEKLSKKTRIDFIETNGLKWTEIDDHADWDYAKNLIKEIDNP</sequence>
<organism evidence="4 5">
    <name type="scientific">Methanobrevibacter arboriphilus</name>
    <dbReference type="NCBI Taxonomy" id="39441"/>
    <lineage>
        <taxon>Archaea</taxon>
        <taxon>Methanobacteriati</taxon>
        <taxon>Methanobacteriota</taxon>
        <taxon>Methanomada group</taxon>
        <taxon>Methanobacteria</taxon>
        <taxon>Methanobacteriales</taxon>
        <taxon>Methanobacteriaceae</taxon>
        <taxon>Methanobrevibacter</taxon>
    </lineage>
</organism>
<dbReference type="EMBL" id="JADIIN010000014">
    <property type="protein sequence ID" value="MBF4468026.1"/>
    <property type="molecule type" value="Genomic_DNA"/>
</dbReference>
<reference evidence="4" key="1">
    <citation type="submission" date="2020-10" db="EMBL/GenBank/DDBJ databases">
        <title>Dehalococcoides mccartyi of a TCE/Cr reducing biochatode.</title>
        <authorList>
            <person name="Matturro B."/>
        </authorList>
    </citation>
    <scope>NUCLEOTIDE SEQUENCE</scope>
    <source>
        <strain evidence="4">Bin4</strain>
    </source>
</reference>
<dbReference type="AlphaFoldDB" id="A0A843AG24"/>
<keyword evidence="2 4" id="KW-0548">Nucleotidyltransferase</keyword>
<dbReference type="Proteomes" id="UP000658733">
    <property type="component" value="Unassembled WGS sequence"/>
</dbReference>
<dbReference type="InterPro" id="IPR050065">
    <property type="entry name" value="GlmU-like"/>
</dbReference>
<feature type="domain" description="Nucleotidyl transferase" evidence="3">
    <location>
        <begin position="3"/>
        <end position="141"/>
    </location>
</feature>